<sequence>SSLLEMFEGSHDFAITGGTFNNAGRDVNIYEQRGERGLATLYHHTSTSASYDAGARYPPPLCHPGTREAVLQDLKDWANGATGADNPPVRWLYGPAGAGKSAIAQTFAQTCAENGSLLGSFFFWRSDSSRNNPQRLFTTIALQMAIAIPQLRAGVNAAVSYNPFLPTSSIENQWDMLIINPW</sequence>
<dbReference type="InterPro" id="IPR027417">
    <property type="entry name" value="P-loop_NTPase"/>
</dbReference>
<gene>
    <name evidence="3" type="ORF">GYMLUDRAFT_116342</name>
</gene>
<keyword evidence="1" id="KW-0677">Repeat</keyword>
<feature type="non-terminal residue" evidence="3">
    <location>
        <position position="182"/>
    </location>
</feature>
<proteinExistence type="predicted"/>
<keyword evidence="4" id="KW-1185">Reference proteome</keyword>
<evidence type="ECO:0000313" key="3">
    <source>
        <dbReference type="EMBL" id="KIK57978.1"/>
    </source>
</evidence>
<dbReference type="Gene3D" id="3.40.50.300">
    <property type="entry name" value="P-loop containing nucleotide triphosphate hydrolases"/>
    <property type="match status" value="1"/>
</dbReference>
<dbReference type="HOGENOM" id="CLU_000288_6_8_1"/>
<evidence type="ECO:0000256" key="1">
    <source>
        <dbReference type="ARBA" id="ARBA00022737"/>
    </source>
</evidence>
<feature type="non-terminal residue" evidence="3">
    <location>
        <position position="1"/>
    </location>
</feature>
<dbReference type="SUPFAM" id="SSF52540">
    <property type="entry name" value="P-loop containing nucleoside triphosphate hydrolases"/>
    <property type="match status" value="1"/>
</dbReference>
<evidence type="ECO:0000259" key="2">
    <source>
        <dbReference type="Pfam" id="PF24883"/>
    </source>
</evidence>
<reference evidence="3 4" key="1">
    <citation type="submission" date="2014-04" db="EMBL/GenBank/DDBJ databases">
        <title>Evolutionary Origins and Diversification of the Mycorrhizal Mutualists.</title>
        <authorList>
            <consortium name="DOE Joint Genome Institute"/>
            <consortium name="Mycorrhizal Genomics Consortium"/>
            <person name="Kohler A."/>
            <person name="Kuo A."/>
            <person name="Nagy L.G."/>
            <person name="Floudas D."/>
            <person name="Copeland A."/>
            <person name="Barry K.W."/>
            <person name="Cichocki N."/>
            <person name="Veneault-Fourrey C."/>
            <person name="LaButti K."/>
            <person name="Lindquist E.A."/>
            <person name="Lipzen A."/>
            <person name="Lundell T."/>
            <person name="Morin E."/>
            <person name="Murat C."/>
            <person name="Riley R."/>
            <person name="Ohm R."/>
            <person name="Sun H."/>
            <person name="Tunlid A."/>
            <person name="Henrissat B."/>
            <person name="Grigoriev I.V."/>
            <person name="Hibbett D.S."/>
            <person name="Martin F."/>
        </authorList>
    </citation>
    <scope>NUCLEOTIDE SEQUENCE [LARGE SCALE GENOMIC DNA]</scope>
    <source>
        <strain evidence="3 4">FD-317 M1</strain>
    </source>
</reference>
<dbReference type="InterPro" id="IPR056884">
    <property type="entry name" value="NPHP3-like_N"/>
</dbReference>
<feature type="domain" description="Nephrocystin 3-like N-terminal" evidence="2">
    <location>
        <begin position="65"/>
        <end position="178"/>
    </location>
</feature>
<evidence type="ECO:0000313" key="4">
    <source>
        <dbReference type="Proteomes" id="UP000053593"/>
    </source>
</evidence>
<dbReference type="Proteomes" id="UP000053593">
    <property type="component" value="Unassembled WGS sequence"/>
</dbReference>
<dbReference type="AlphaFoldDB" id="A0A0D0CR27"/>
<organism evidence="3 4">
    <name type="scientific">Collybiopsis luxurians FD-317 M1</name>
    <dbReference type="NCBI Taxonomy" id="944289"/>
    <lineage>
        <taxon>Eukaryota</taxon>
        <taxon>Fungi</taxon>
        <taxon>Dikarya</taxon>
        <taxon>Basidiomycota</taxon>
        <taxon>Agaricomycotina</taxon>
        <taxon>Agaricomycetes</taxon>
        <taxon>Agaricomycetidae</taxon>
        <taxon>Agaricales</taxon>
        <taxon>Marasmiineae</taxon>
        <taxon>Omphalotaceae</taxon>
        <taxon>Collybiopsis</taxon>
        <taxon>Collybiopsis luxurians</taxon>
    </lineage>
</organism>
<dbReference type="EMBL" id="KN834787">
    <property type="protein sequence ID" value="KIK57978.1"/>
    <property type="molecule type" value="Genomic_DNA"/>
</dbReference>
<dbReference type="Pfam" id="PF24883">
    <property type="entry name" value="NPHP3_N"/>
    <property type="match status" value="1"/>
</dbReference>
<protein>
    <recommendedName>
        <fullName evidence="2">Nephrocystin 3-like N-terminal domain-containing protein</fullName>
    </recommendedName>
</protein>
<name>A0A0D0CR27_9AGAR</name>
<dbReference type="OrthoDB" id="5106486at2759"/>
<accession>A0A0D0CR27</accession>